<dbReference type="CDD" id="cd21037">
    <property type="entry name" value="MLKL_NTD"/>
    <property type="match status" value="1"/>
</dbReference>
<organism evidence="2">
    <name type="scientific">Arundo donax</name>
    <name type="common">Giant reed</name>
    <name type="synonym">Donax arundinaceus</name>
    <dbReference type="NCBI Taxonomy" id="35708"/>
    <lineage>
        <taxon>Eukaryota</taxon>
        <taxon>Viridiplantae</taxon>
        <taxon>Streptophyta</taxon>
        <taxon>Embryophyta</taxon>
        <taxon>Tracheophyta</taxon>
        <taxon>Spermatophyta</taxon>
        <taxon>Magnoliopsida</taxon>
        <taxon>Liliopsida</taxon>
        <taxon>Poales</taxon>
        <taxon>Poaceae</taxon>
        <taxon>PACMAD clade</taxon>
        <taxon>Arundinoideae</taxon>
        <taxon>Arundineae</taxon>
        <taxon>Arundo</taxon>
    </lineage>
</organism>
<proteinExistence type="predicted"/>
<protein>
    <recommendedName>
        <fullName evidence="1">MCAfunc domain-containing protein</fullName>
    </recommendedName>
</protein>
<dbReference type="InterPro" id="IPR045766">
    <property type="entry name" value="MCAfunc"/>
</dbReference>
<evidence type="ECO:0000313" key="2">
    <source>
        <dbReference type="EMBL" id="JAE04506.1"/>
    </source>
</evidence>
<name>A0A0A9F2Y5_ARUDO</name>
<dbReference type="PANTHER" id="PTHR46604:SF13">
    <property type="entry name" value="VAN3-BINDING PROTEIN-LIKE AUXIN CANALISATION DOMAIN-CONTAINING PROTEIN"/>
    <property type="match status" value="1"/>
</dbReference>
<accession>A0A0A9F2Y5</accession>
<dbReference type="EMBL" id="GBRH01193390">
    <property type="protein sequence ID" value="JAE04506.1"/>
    <property type="molecule type" value="Transcribed_RNA"/>
</dbReference>
<dbReference type="Pfam" id="PF19584">
    <property type="entry name" value="MCAfunc"/>
    <property type="match status" value="1"/>
</dbReference>
<dbReference type="GO" id="GO:0007166">
    <property type="term" value="P:cell surface receptor signaling pathway"/>
    <property type="evidence" value="ECO:0007669"/>
    <property type="project" value="InterPro"/>
</dbReference>
<dbReference type="Gene3D" id="1.20.930.20">
    <property type="entry name" value="Adaptor protein Cbl, N-terminal domain"/>
    <property type="match status" value="1"/>
</dbReference>
<evidence type="ECO:0000259" key="1">
    <source>
        <dbReference type="Pfam" id="PF19584"/>
    </source>
</evidence>
<reference evidence="2" key="2">
    <citation type="journal article" date="2015" name="Data Brief">
        <title>Shoot transcriptome of the giant reed, Arundo donax.</title>
        <authorList>
            <person name="Barrero R.A."/>
            <person name="Guerrero F.D."/>
            <person name="Moolhuijzen P."/>
            <person name="Goolsby J.A."/>
            <person name="Tidwell J."/>
            <person name="Bellgard S.E."/>
            <person name="Bellgard M.I."/>
        </authorList>
    </citation>
    <scope>NUCLEOTIDE SEQUENCE</scope>
    <source>
        <tissue evidence="2">Shoot tissue taken approximately 20 cm above the soil surface</tissue>
    </source>
</reference>
<sequence length="228" mass="25172">MAAAWDELGNASSLLQLLGVDAFGLASMITQAALTARRNRDACLQLAEHVRVVEGLLRRLQMLPRLRRHPETRRPLEQLDDALRRAYLLVRSCGHEQAARSYLYQLFTGAHTAAKLRAAEQEIDRYIRLIPMIGLVATVRVEVLELDNEDSTPPTSSSLSLEEAPGSTAIPVLTLTGDVLLPGIEDFQIIGEPKPGFTLRACGFPINGTTHCNFHVFHLLTVITHLCC</sequence>
<dbReference type="AlphaFoldDB" id="A0A0A9F2Y5"/>
<dbReference type="InterPro" id="IPR036537">
    <property type="entry name" value="Adaptor_Cbl_N_dom_sf"/>
</dbReference>
<dbReference type="PANTHER" id="PTHR46604">
    <property type="entry name" value="PROTEIN MID1-COMPLEMENTING ACTIVITY 1"/>
    <property type="match status" value="1"/>
</dbReference>
<feature type="domain" description="MCAfunc" evidence="1">
    <location>
        <begin position="26"/>
        <end position="143"/>
    </location>
</feature>
<dbReference type="InterPro" id="IPR059179">
    <property type="entry name" value="MLKL-like_MCAfunc"/>
</dbReference>
<reference evidence="2" key="1">
    <citation type="submission" date="2014-09" db="EMBL/GenBank/DDBJ databases">
        <authorList>
            <person name="Magalhaes I.L.F."/>
            <person name="Oliveira U."/>
            <person name="Santos F.R."/>
            <person name="Vidigal T.H.D.A."/>
            <person name="Brescovit A.D."/>
            <person name="Santos A.J."/>
        </authorList>
    </citation>
    <scope>NUCLEOTIDE SEQUENCE</scope>
    <source>
        <tissue evidence="2">Shoot tissue taken approximately 20 cm above the soil surface</tissue>
    </source>
</reference>